<evidence type="ECO:0000259" key="3">
    <source>
        <dbReference type="Pfam" id="PF13448"/>
    </source>
</evidence>
<dbReference type="AlphaFoldDB" id="A0AAW6TRQ6"/>
<dbReference type="RefSeq" id="WP_349243269.1">
    <property type="nucleotide sequence ID" value="NZ_JASCXX010000002.1"/>
</dbReference>
<dbReference type="EMBL" id="JASCXX010000002">
    <property type="protein sequence ID" value="MDI6447857.1"/>
    <property type="molecule type" value="Genomic_DNA"/>
</dbReference>
<keyword evidence="1" id="KW-0472">Membrane</keyword>
<evidence type="ECO:0000256" key="2">
    <source>
        <dbReference type="SAM" id="SignalP"/>
    </source>
</evidence>
<proteinExistence type="predicted"/>
<keyword evidence="2" id="KW-0732">Signal</keyword>
<comment type="caution">
    <text evidence="4">The sequence shown here is derived from an EMBL/GenBank/DDBJ whole genome shotgun (WGS) entry which is preliminary data.</text>
</comment>
<evidence type="ECO:0000256" key="1">
    <source>
        <dbReference type="SAM" id="Phobius"/>
    </source>
</evidence>
<keyword evidence="5" id="KW-1185">Reference proteome</keyword>
<dbReference type="Proteomes" id="UP001431776">
    <property type="component" value="Unassembled WGS sequence"/>
</dbReference>
<sequence length="260" mass="27693">MRRTMILAAFAAILTLTTAPAMAIMYPTAPVTFGPGTAGEGSLQDVLNSITVAPTAGVSSVNTATDAIRDDLDSYWSISGSSQSAATMIIELSAWKDQTSFGVFDMFNPLSRVEIFSGADAPGIANGGLKNLVIDADGKVYVNYVLQGTFVGNAFGYYITTPQQNTWYSDTDLNADEFDHMLVYQGKNIDSVQIAGLSKGLWTNNEFILAFEDQWGGGDGDWQDLVLMVESVVPVPVPGAVLLGVLGLGAAGMRLRKRQS</sequence>
<keyword evidence="1" id="KW-1133">Transmembrane helix</keyword>
<feature type="domain" description="DUF4114" evidence="3">
    <location>
        <begin position="163"/>
        <end position="230"/>
    </location>
</feature>
<protein>
    <submittedName>
        <fullName evidence="4">DUF4114 domain-containing protein</fullName>
    </submittedName>
</protein>
<dbReference type="InterPro" id="IPR025193">
    <property type="entry name" value="DUF4114"/>
</dbReference>
<feature type="transmembrane region" description="Helical" evidence="1">
    <location>
        <begin position="235"/>
        <end position="255"/>
    </location>
</feature>
<keyword evidence="1" id="KW-0812">Transmembrane</keyword>
<dbReference type="Pfam" id="PF13448">
    <property type="entry name" value="DUF4114"/>
    <property type="match status" value="1"/>
</dbReference>
<reference evidence="4" key="1">
    <citation type="submission" date="2023-05" db="EMBL/GenBank/DDBJ databases">
        <title>Anaerotaeda fermentans gen. nov., sp. nov., a novel anaerobic planctomycete of the new family within the order Sedimentisphaerales isolated from Taman Peninsula, Russia.</title>
        <authorList>
            <person name="Khomyakova M.A."/>
            <person name="Merkel A.Y."/>
            <person name="Slobodkin A.I."/>
        </authorList>
    </citation>
    <scope>NUCLEOTIDE SEQUENCE</scope>
    <source>
        <strain evidence="4">M17dextr</strain>
    </source>
</reference>
<organism evidence="4 5">
    <name type="scientific">Anaerobaca lacustris</name>
    <dbReference type="NCBI Taxonomy" id="3044600"/>
    <lineage>
        <taxon>Bacteria</taxon>
        <taxon>Pseudomonadati</taxon>
        <taxon>Planctomycetota</taxon>
        <taxon>Phycisphaerae</taxon>
        <taxon>Sedimentisphaerales</taxon>
        <taxon>Anaerobacaceae</taxon>
        <taxon>Anaerobaca</taxon>
    </lineage>
</organism>
<evidence type="ECO:0000313" key="4">
    <source>
        <dbReference type="EMBL" id="MDI6447857.1"/>
    </source>
</evidence>
<feature type="chain" id="PRO_5043767637" evidence="2">
    <location>
        <begin position="24"/>
        <end position="260"/>
    </location>
</feature>
<accession>A0AAW6TRQ6</accession>
<feature type="signal peptide" evidence="2">
    <location>
        <begin position="1"/>
        <end position="23"/>
    </location>
</feature>
<name>A0AAW6TRQ6_9BACT</name>
<evidence type="ECO:0000313" key="5">
    <source>
        <dbReference type="Proteomes" id="UP001431776"/>
    </source>
</evidence>
<gene>
    <name evidence="4" type="ORF">QJ522_02280</name>
</gene>